<dbReference type="Pfam" id="PF01041">
    <property type="entry name" value="DegT_DnrJ_EryC1"/>
    <property type="match status" value="1"/>
</dbReference>
<protein>
    <submittedName>
        <fullName evidence="4">DegT/DnrJ/EryC1/StrS family aminotransferase</fullName>
    </submittedName>
</protein>
<keyword evidence="4" id="KW-0808">Transferase</keyword>
<dbReference type="Proteomes" id="UP001501508">
    <property type="component" value="Unassembled WGS sequence"/>
</dbReference>
<dbReference type="InterPro" id="IPR015421">
    <property type="entry name" value="PyrdxlP-dep_Trfase_major"/>
</dbReference>
<dbReference type="PIRSF" id="PIRSF000390">
    <property type="entry name" value="PLP_StrS"/>
    <property type="match status" value="1"/>
</dbReference>
<sequence>MINVTKSFLPDKEEYIGYINQIWDSVHLTNNGPLLQRLERELRDYTGAEHLYVCGNGTVVLEIALKALEVTGDVITTPFSYCATSNSIIWNNCVPVFVDIDPDTFNIDPELIEAAITPQTTAILATHVYGNPCDVDKIAAIAERHGLKVIYDAAHAFGVKYRGKSLFLNGDISTCSLHATKVFHSVEGGLIITSHPELDHNLQLLRAFGHKGDDHYFYAGINGKNSEFHAAMGLCNLPHVPSIIEYRRQVFSWYDNELDWDYFKKPRLADELEYNYSYYPIVFESEQALLHAQKELLAMGIGCRRYFHPSLNTLSFVPKFFSCPVSEDIAGRVLALPLFVGLEKPDVLRISTTLNRVVRPAVS</sequence>
<dbReference type="PANTHER" id="PTHR30244:SF9">
    <property type="entry name" value="PROTEIN RV3402C"/>
    <property type="match status" value="1"/>
</dbReference>
<evidence type="ECO:0000313" key="5">
    <source>
        <dbReference type="Proteomes" id="UP001501508"/>
    </source>
</evidence>
<dbReference type="GO" id="GO:0008483">
    <property type="term" value="F:transaminase activity"/>
    <property type="evidence" value="ECO:0007669"/>
    <property type="project" value="UniProtKB-KW"/>
</dbReference>
<reference evidence="5" key="1">
    <citation type="journal article" date="2019" name="Int. J. Syst. Evol. Microbiol.">
        <title>The Global Catalogue of Microorganisms (GCM) 10K type strain sequencing project: providing services to taxonomists for standard genome sequencing and annotation.</title>
        <authorList>
            <consortium name="The Broad Institute Genomics Platform"/>
            <consortium name="The Broad Institute Genome Sequencing Center for Infectious Disease"/>
            <person name="Wu L."/>
            <person name="Ma J."/>
        </authorList>
    </citation>
    <scope>NUCLEOTIDE SEQUENCE [LARGE SCALE GENOMIC DNA]</scope>
    <source>
        <strain evidence="5">JCM 31920</strain>
    </source>
</reference>
<evidence type="ECO:0000256" key="2">
    <source>
        <dbReference type="ARBA" id="ARBA00037999"/>
    </source>
</evidence>
<dbReference type="EMBL" id="BAABEY010000036">
    <property type="protein sequence ID" value="GAA4446276.1"/>
    <property type="molecule type" value="Genomic_DNA"/>
</dbReference>
<evidence type="ECO:0000313" key="4">
    <source>
        <dbReference type="EMBL" id="GAA4446276.1"/>
    </source>
</evidence>
<evidence type="ECO:0000256" key="1">
    <source>
        <dbReference type="ARBA" id="ARBA00022898"/>
    </source>
</evidence>
<keyword evidence="5" id="KW-1185">Reference proteome</keyword>
<organism evidence="4 5">
    <name type="scientific">Ravibacter arvi</name>
    <dbReference type="NCBI Taxonomy" id="2051041"/>
    <lineage>
        <taxon>Bacteria</taxon>
        <taxon>Pseudomonadati</taxon>
        <taxon>Bacteroidota</taxon>
        <taxon>Cytophagia</taxon>
        <taxon>Cytophagales</taxon>
        <taxon>Spirosomataceae</taxon>
        <taxon>Ravibacter</taxon>
    </lineage>
</organism>
<evidence type="ECO:0000256" key="3">
    <source>
        <dbReference type="RuleBase" id="RU004508"/>
    </source>
</evidence>
<accession>A0ABP8MAK5</accession>
<name>A0ABP8MAK5_9BACT</name>
<comment type="similarity">
    <text evidence="2 3">Belongs to the DegT/DnrJ/EryC1 family.</text>
</comment>
<comment type="caution">
    <text evidence="4">The sequence shown here is derived from an EMBL/GenBank/DDBJ whole genome shotgun (WGS) entry which is preliminary data.</text>
</comment>
<dbReference type="RefSeq" id="WP_345032342.1">
    <property type="nucleotide sequence ID" value="NZ_BAABEY010000036.1"/>
</dbReference>
<dbReference type="PANTHER" id="PTHR30244">
    <property type="entry name" value="TRANSAMINASE"/>
    <property type="match status" value="1"/>
</dbReference>
<dbReference type="InterPro" id="IPR015424">
    <property type="entry name" value="PyrdxlP-dep_Trfase"/>
</dbReference>
<gene>
    <name evidence="4" type="ORF">GCM10023091_39100</name>
</gene>
<dbReference type="CDD" id="cd00616">
    <property type="entry name" value="AHBA_syn"/>
    <property type="match status" value="1"/>
</dbReference>
<keyword evidence="4" id="KW-0032">Aminotransferase</keyword>
<keyword evidence="1 3" id="KW-0663">Pyridoxal phosphate</keyword>
<dbReference type="SUPFAM" id="SSF53383">
    <property type="entry name" value="PLP-dependent transferases"/>
    <property type="match status" value="1"/>
</dbReference>
<dbReference type="InterPro" id="IPR000653">
    <property type="entry name" value="DegT/StrS_aminotransferase"/>
</dbReference>
<dbReference type="Gene3D" id="3.40.640.10">
    <property type="entry name" value="Type I PLP-dependent aspartate aminotransferase-like (Major domain)"/>
    <property type="match status" value="1"/>
</dbReference>
<proteinExistence type="inferred from homology"/>